<dbReference type="Gene3D" id="3.30.1810.10">
    <property type="entry name" value="YdfO-like"/>
    <property type="match status" value="1"/>
</dbReference>
<dbReference type="RefSeq" id="WP_186743427.1">
    <property type="nucleotide sequence ID" value="NZ_CP060394.1"/>
</dbReference>
<dbReference type="InterPro" id="IPR009833">
    <property type="entry name" value="DUF1398"/>
</dbReference>
<evidence type="ECO:0000313" key="1">
    <source>
        <dbReference type="EMBL" id="QNI32473.1"/>
    </source>
</evidence>
<evidence type="ECO:0000313" key="2">
    <source>
        <dbReference type="Proteomes" id="UP000515312"/>
    </source>
</evidence>
<accession>A0A7G8BIV3</accession>
<dbReference type="EMBL" id="CP060394">
    <property type="protein sequence ID" value="QNI32473.1"/>
    <property type="molecule type" value="Genomic_DNA"/>
</dbReference>
<name>A0A7G8BIV3_9BACT</name>
<sequence length="143" mass="16358">MPINVSERETMLDEQTVAVMTECSVGSIEGKLRFPQVLEKLAAIGVESYHADLYRQEKTYYLPSGESHAEELAFGDYQVADAFDMSGVRRALLRVQQQQTSYLEFIEEIAVSGVAHYWVYIGGRRAIYASRRGEEWVEWFPLP</sequence>
<keyword evidence="2" id="KW-1185">Reference proteome</keyword>
<proteinExistence type="predicted"/>
<dbReference type="AlphaFoldDB" id="A0A7G8BIV3"/>
<protein>
    <submittedName>
        <fullName evidence="1">DUF1398 family protein</fullName>
    </submittedName>
</protein>
<dbReference type="SUPFAM" id="SSF160419">
    <property type="entry name" value="YdfO-like"/>
    <property type="match status" value="1"/>
</dbReference>
<reference evidence="1 2" key="1">
    <citation type="submission" date="2020-08" db="EMBL/GenBank/DDBJ databases">
        <title>Edaphobacter telluris sp. nov. and Acidobacterium dinghuensis sp. nov., two acidobacteria isolated from forest soil.</title>
        <authorList>
            <person name="Fu J."/>
            <person name="Qiu L."/>
        </authorList>
    </citation>
    <scope>NUCLEOTIDE SEQUENCE [LARGE SCALE GENOMIC DNA]</scope>
    <source>
        <strain evidence="1">4Y35</strain>
    </source>
</reference>
<dbReference type="Proteomes" id="UP000515312">
    <property type="component" value="Chromosome"/>
</dbReference>
<organism evidence="1 2">
    <name type="scientific">Alloacidobacterium dinghuense</name>
    <dbReference type="NCBI Taxonomy" id="2763107"/>
    <lineage>
        <taxon>Bacteria</taxon>
        <taxon>Pseudomonadati</taxon>
        <taxon>Acidobacteriota</taxon>
        <taxon>Terriglobia</taxon>
        <taxon>Terriglobales</taxon>
        <taxon>Acidobacteriaceae</taxon>
        <taxon>Alloacidobacterium</taxon>
    </lineage>
</organism>
<dbReference type="Pfam" id="PF07166">
    <property type="entry name" value="DUF1398"/>
    <property type="match status" value="1"/>
</dbReference>
<dbReference type="InterPro" id="IPR036696">
    <property type="entry name" value="YdfO-like_sf"/>
</dbReference>
<gene>
    <name evidence="1" type="ORF">H7849_00095</name>
</gene>
<dbReference type="KEGG" id="adin:H7849_00095"/>